<gene>
    <name evidence="1" type="ORF">Tci_849925</name>
</gene>
<dbReference type="EMBL" id="BKCJ011063428">
    <property type="protein sequence ID" value="GFC77955.1"/>
    <property type="molecule type" value="Genomic_DNA"/>
</dbReference>
<reference evidence="1" key="1">
    <citation type="journal article" date="2019" name="Sci. Rep.">
        <title>Draft genome of Tanacetum cinerariifolium, the natural source of mosquito coil.</title>
        <authorList>
            <person name="Yamashiro T."/>
            <person name="Shiraishi A."/>
            <person name="Satake H."/>
            <person name="Nakayama K."/>
        </authorList>
    </citation>
    <scope>NUCLEOTIDE SEQUENCE</scope>
</reference>
<feature type="non-terminal residue" evidence="1">
    <location>
        <position position="1"/>
    </location>
</feature>
<organism evidence="1">
    <name type="scientific">Tanacetum cinerariifolium</name>
    <name type="common">Dalmatian daisy</name>
    <name type="synonym">Chrysanthemum cinerariifolium</name>
    <dbReference type="NCBI Taxonomy" id="118510"/>
    <lineage>
        <taxon>Eukaryota</taxon>
        <taxon>Viridiplantae</taxon>
        <taxon>Streptophyta</taxon>
        <taxon>Embryophyta</taxon>
        <taxon>Tracheophyta</taxon>
        <taxon>Spermatophyta</taxon>
        <taxon>Magnoliopsida</taxon>
        <taxon>eudicotyledons</taxon>
        <taxon>Gunneridae</taxon>
        <taxon>Pentapetalae</taxon>
        <taxon>asterids</taxon>
        <taxon>campanulids</taxon>
        <taxon>Asterales</taxon>
        <taxon>Asteraceae</taxon>
        <taxon>Asteroideae</taxon>
        <taxon>Anthemideae</taxon>
        <taxon>Anthemidinae</taxon>
        <taxon>Tanacetum</taxon>
    </lineage>
</organism>
<proteinExistence type="predicted"/>
<evidence type="ECO:0000313" key="1">
    <source>
        <dbReference type="EMBL" id="GFC77955.1"/>
    </source>
</evidence>
<sequence length="122" mass="13321">AAGGRSCLGEAFTPMQPWWSFRLDVHFILGPRSLCACCLYCSGDDNALPFCGALFTQPRLLARQPWQILGHEGYVCALLGQHNNESIITFPVDGFIQKANGFAGVFPDKSCTALAYLPLLII</sequence>
<protein>
    <submittedName>
        <fullName evidence="1">Cation-transporting P-type ATPase</fullName>
    </submittedName>
</protein>
<accession>A0A699QWY2</accession>
<comment type="caution">
    <text evidence="1">The sequence shown here is derived from an EMBL/GenBank/DDBJ whole genome shotgun (WGS) entry which is preliminary data.</text>
</comment>
<dbReference type="AlphaFoldDB" id="A0A699QWY2"/>
<name>A0A699QWY2_TANCI</name>